<sequence length="39" mass="4627">KDSKYDKPFPYANGLVIAFYENNLKLMQHLYHRLASNNL</sequence>
<feature type="non-terminal residue" evidence="1">
    <location>
        <position position="1"/>
    </location>
</feature>
<organism evidence="1">
    <name type="scientific">marine sediment metagenome</name>
    <dbReference type="NCBI Taxonomy" id="412755"/>
    <lineage>
        <taxon>unclassified sequences</taxon>
        <taxon>metagenomes</taxon>
        <taxon>ecological metagenomes</taxon>
    </lineage>
</organism>
<accession>A0A0F8WUD2</accession>
<dbReference type="EMBL" id="LAZR01063027">
    <property type="protein sequence ID" value="KKK60323.1"/>
    <property type="molecule type" value="Genomic_DNA"/>
</dbReference>
<proteinExistence type="predicted"/>
<name>A0A0F8WUD2_9ZZZZ</name>
<evidence type="ECO:0000313" key="1">
    <source>
        <dbReference type="EMBL" id="KKK60323.1"/>
    </source>
</evidence>
<comment type="caution">
    <text evidence="1">The sequence shown here is derived from an EMBL/GenBank/DDBJ whole genome shotgun (WGS) entry which is preliminary data.</text>
</comment>
<gene>
    <name evidence="1" type="ORF">LCGC14_3025500</name>
</gene>
<dbReference type="AlphaFoldDB" id="A0A0F8WUD2"/>
<protein>
    <submittedName>
        <fullName evidence="1">Uncharacterized protein</fullName>
    </submittedName>
</protein>
<reference evidence="1" key="1">
    <citation type="journal article" date="2015" name="Nature">
        <title>Complex archaea that bridge the gap between prokaryotes and eukaryotes.</title>
        <authorList>
            <person name="Spang A."/>
            <person name="Saw J.H."/>
            <person name="Jorgensen S.L."/>
            <person name="Zaremba-Niedzwiedzka K."/>
            <person name="Martijn J."/>
            <person name="Lind A.E."/>
            <person name="van Eijk R."/>
            <person name="Schleper C."/>
            <person name="Guy L."/>
            <person name="Ettema T.J."/>
        </authorList>
    </citation>
    <scope>NUCLEOTIDE SEQUENCE</scope>
</reference>